<dbReference type="Gene3D" id="3.40.50.300">
    <property type="entry name" value="P-loop containing nucleotide triphosphate hydrolases"/>
    <property type="match status" value="1"/>
</dbReference>
<dbReference type="InterPro" id="IPR027417">
    <property type="entry name" value="P-loop_NTPase"/>
</dbReference>
<organism evidence="1 2">
    <name type="scientific">Choanephora cucurbitarum</name>
    <dbReference type="NCBI Taxonomy" id="101091"/>
    <lineage>
        <taxon>Eukaryota</taxon>
        <taxon>Fungi</taxon>
        <taxon>Fungi incertae sedis</taxon>
        <taxon>Mucoromycota</taxon>
        <taxon>Mucoromycotina</taxon>
        <taxon>Mucoromycetes</taxon>
        <taxon>Mucorales</taxon>
        <taxon>Mucorineae</taxon>
        <taxon>Choanephoraceae</taxon>
        <taxon>Choanephoroideae</taxon>
        <taxon>Choanephora</taxon>
    </lineage>
</organism>
<evidence type="ECO:0000313" key="2">
    <source>
        <dbReference type="Proteomes" id="UP000093000"/>
    </source>
</evidence>
<dbReference type="OrthoDB" id="2285377at2759"/>
<comment type="caution">
    <text evidence="1">The sequence shown here is derived from an EMBL/GenBank/DDBJ whole genome shotgun (WGS) entry which is preliminary data.</text>
</comment>
<dbReference type="Proteomes" id="UP000093000">
    <property type="component" value="Unassembled WGS sequence"/>
</dbReference>
<name>A0A1C7NJX0_9FUNG</name>
<evidence type="ECO:0000313" key="1">
    <source>
        <dbReference type="EMBL" id="OBZ89417.1"/>
    </source>
</evidence>
<dbReference type="InParanoid" id="A0A1C7NJX0"/>
<sequence length="158" mass="18078">MESSIQASQSLKKGISPGHTIELVGASEGAASYIMTQLAHHALKTTESHVLYMDLEGHYRLENDQFRRFHLFYGKALLYRLASWLEMHADIHVGWIFIQATSIESSQLAQLRKLQQKWAFVLVITTNTSLAHFRFQVVETPQLGLRMIWPIQLDTVVI</sequence>
<gene>
    <name evidence="1" type="ORF">A0J61_02545</name>
</gene>
<accession>A0A1C7NJX0</accession>
<proteinExistence type="predicted"/>
<keyword evidence="2" id="KW-1185">Reference proteome</keyword>
<reference evidence="1 2" key="1">
    <citation type="submission" date="2016-03" db="EMBL/GenBank/DDBJ databases">
        <title>Choanephora cucurbitarum.</title>
        <authorList>
            <person name="Min B."/>
            <person name="Park H."/>
            <person name="Park J.-H."/>
            <person name="Shin H.-D."/>
            <person name="Choi I.-G."/>
        </authorList>
    </citation>
    <scope>NUCLEOTIDE SEQUENCE [LARGE SCALE GENOMIC DNA]</scope>
    <source>
        <strain evidence="1 2">KUS-F28377</strain>
    </source>
</reference>
<dbReference type="AlphaFoldDB" id="A0A1C7NJX0"/>
<dbReference type="EMBL" id="LUGH01000097">
    <property type="protein sequence ID" value="OBZ89417.1"/>
    <property type="molecule type" value="Genomic_DNA"/>
</dbReference>
<protein>
    <submittedName>
        <fullName evidence="1">Uncharacterized protein</fullName>
    </submittedName>
</protein>